<dbReference type="InterPro" id="IPR007219">
    <property type="entry name" value="XnlR_reg_dom"/>
</dbReference>
<dbReference type="InterPro" id="IPR020448">
    <property type="entry name" value="Maltose_ferment_reg_DNA-bd"/>
</dbReference>
<feature type="domain" description="Zn(2)-C6 fungal-type" evidence="9">
    <location>
        <begin position="22"/>
        <end position="52"/>
    </location>
</feature>
<comment type="subcellular location">
    <subcellularLocation>
        <location evidence="1">Nucleus</location>
    </subcellularLocation>
</comment>
<name>A0ABR2WZ68_9FUNG</name>
<dbReference type="Pfam" id="PF04082">
    <property type="entry name" value="Fungal_trans"/>
    <property type="match status" value="1"/>
</dbReference>
<dbReference type="SMART" id="SM00066">
    <property type="entry name" value="GAL4"/>
    <property type="match status" value="1"/>
</dbReference>
<dbReference type="CDD" id="cd12148">
    <property type="entry name" value="fungal_TF_MHR"/>
    <property type="match status" value="1"/>
</dbReference>
<proteinExistence type="predicted"/>
<evidence type="ECO:0000256" key="6">
    <source>
        <dbReference type="ARBA" id="ARBA00023163"/>
    </source>
</evidence>
<feature type="compositionally biased region" description="Polar residues" evidence="8">
    <location>
        <begin position="657"/>
        <end position="670"/>
    </location>
</feature>
<keyword evidence="2" id="KW-0479">Metal-binding</keyword>
<dbReference type="EMBL" id="JASJQH010000120">
    <property type="protein sequence ID" value="KAK9766827.1"/>
    <property type="molecule type" value="Genomic_DNA"/>
</dbReference>
<feature type="compositionally biased region" description="Polar residues" evidence="8">
    <location>
        <begin position="679"/>
        <end position="703"/>
    </location>
</feature>
<dbReference type="Pfam" id="PF00172">
    <property type="entry name" value="Zn_clus"/>
    <property type="match status" value="1"/>
</dbReference>
<keyword evidence="5" id="KW-0238">DNA-binding</keyword>
<keyword evidence="4" id="KW-0805">Transcription regulation</keyword>
<reference evidence="10 11" key="1">
    <citation type="submission" date="2023-04" db="EMBL/GenBank/DDBJ databases">
        <title>Genome of Basidiobolus ranarum AG-B5.</title>
        <authorList>
            <person name="Stajich J.E."/>
            <person name="Carter-House D."/>
            <person name="Gryganskyi A."/>
        </authorList>
    </citation>
    <scope>NUCLEOTIDE SEQUENCE [LARGE SCALE GENOMIC DNA]</scope>
    <source>
        <strain evidence="10 11">AG-B5</strain>
    </source>
</reference>
<keyword evidence="7" id="KW-0539">Nucleus</keyword>
<dbReference type="PANTHER" id="PTHR31313">
    <property type="entry name" value="TY1 ENHANCER ACTIVATOR"/>
    <property type="match status" value="1"/>
</dbReference>
<dbReference type="PANTHER" id="PTHR31313:SF81">
    <property type="entry name" value="TY1 ENHANCER ACTIVATOR"/>
    <property type="match status" value="1"/>
</dbReference>
<dbReference type="SMART" id="SM00906">
    <property type="entry name" value="Fungal_trans"/>
    <property type="match status" value="1"/>
</dbReference>
<dbReference type="Gene3D" id="4.10.240.10">
    <property type="entry name" value="Zn(2)-C6 fungal-type DNA-binding domain"/>
    <property type="match status" value="1"/>
</dbReference>
<keyword evidence="6" id="KW-0804">Transcription</keyword>
<evidence type="ECO:0000256" key="7">
    <source>
        <dbReference type="ARBA" id="ARBA00023242"/>
    </source>
</evidence>
<feature type="region of interest" description="Disordered" evidence="8">
    <location>
        <begin position="656"/>
        <end position="724"/>
    </location>
</feature>
<dbReference type="SUPFAM" id="SSF57701">
    <property type="entry name" value="Zn2/Cys6 DNA-binding domain"/>
    <property type="match status" value="1"/>
</dbReference>
<keyword evidence="11" id="KW-1185">Reference proteome</keyword>
<sequence length="776" mass="87144">MPLGTELNTFESITKKPRASRACDICRKKKVKCDNEQPACSNCVSYGYQCTYLEKQKKRGPQPSYPKALEDRLERLEEVLSNLAKRETTLPSEIVEEFHSIGQSLTGGNIEKNDHSVESDFDKLALEDSKYFTYAGSSSGAYLLNGGSFFNQGRLHNIQRLLGRDAHFYLHPLSLNPGFPSVELRESLLDYFFEYINPMLPTFPLGRRDKSLTNEDDTSDLLYNCIFAVASFHNPVGVLFPNPEESFFASRVFHARAKVLLDRLMIVPSIGLVQALILLSVHPQNGWLHLGMAIRYAQELGLHRALNSKNLDPIEREKRKFLWWNCVSLDRGVSSFLGRPLAIYESDCNTSLPLLPEILAKEASIDVKELGYNQRAVKSYILFIRLSQIIAKILREIHTAESTSQGKTKNSLKELNKALSLWETSLPSEFKYDPKETKLNDRHTVSLCFLHCYSLIILNRPFIPKACRKVAATHPSQLICAKAASILTYSGYYFMRDNYCIPMQNGIIFTACSVHLINSVSEDLELARISKVNLKAGIEYLKGAAKYYLDVKRSLALLDDLIKSYKIVGLEDVPSSPELYHPSDISFTSSTLGKHIQRHDSESLIIIPAEIAERVLFNSHPSNSPSSSSTCSPAGVASSVFTASVPVYSACGLNELPPSQSVNSPSSYIPSESRMPTIEPNQQLPSNLGYQENTVPGSYQSSASKEEHYPVFPDSQRNGSRSTDLFPNLGMALFPNDGLYHRHTNDEDRSNAPVLNPLQMDFNFEEWSSYISQYMK</sequence>
<gene>
    <name evidence="10" type="ORF">K7432_003792</name>
</gene>
<evidence type="ECO:0000259" key="9">
    <source>
        <dbReference type="PROSITE" id="PS50048"/>
    </source>
</evidence>
<dbReference type="PROSITE" id="PS50048">
    <property type="entry name" value="ZN2_CY6_FUNGAL_2"/>
    <property type="match status" value="1"/>
</dbReference>
<evidence type="ECO:0000313" key="10">
    <source>
        <dbReference type="EMBL" id="KAK9766827.1"/>
    </source>
</evidence>
<accession>A0ABR2WZ68</accession>
<evidence type="ECO:0000256" key="4">
    <source>
        <dbReference type="ARBA" id="ARBA00023015"/>
    </source>
</evidence>
<evidence type="ECO:0000313" key="11">
    <source>
        <dbReference type="Proteomes" id="UP001479436"/>
    </source>
</evidence>
<evidence type="ECO:0000256" key="1">
    <source>
        <dbReference type="ARBA" id="ARBA00004123"/>
    </source>
</evidence>
<dbReference type="InterPro" id="IPR051615">
    <property type="entry name" value="Transcr_Regulatory_Elem"/>
</dbReference>
<dbReference type="InterPro" id="IPR001138">
    <property type="entry name" value="Zn2Cys6_DnaBD"/>
</dbReference>
<dbReference type="PRINTS" id="PR00054">
    <property type="entry name" value="FUNGALZNCYS"/>
</dbReference>
<dbReference type="InterPro" id="IPR036864">
    <property type="entry name" value="Zn2-C6_fun-type_DNA-bd_sf"/>
</dbReference>
<dbReference type="CDD" id="cd00067">
    <property type="entry name" value="GAL4"/>
    <property type="match status" value="1"/>
</dbReference>
<dbReference type="PROSITE" id="PS00463">
    <property type="entry name" value="ZN2_CY6_FUNGAL_1"/>
    <property type="match status" value="1"/>
</dbReference>
<dbReference type="Proteomes" id="UP001479436">
    <property type="component" value="Unassembled WGS sequence"/>
</dbReference>
<evidence type="ECO:0000256" key="8">
    <source>
        <dbReference type="SAM" id="MobiDB-lite"/>
    </source>
</evidence>
<evidence type="ECO:0000256" key="5">
    <source>
        <dbReference type="ARBA" id="ARBA00023125"/>
    </source>
</evidence>
<evidence type="ECO:0000256" key="2">
    <source>
        <dbReference type="ARBA" id="ARBA00022723"/>
    </source>
</evidence>
<feature type="compositionally biased region" description="Polar residues" evidence="8">
    <location>
        <begin position="715"/>
        <end position="724"/>
    </location>
</feature>
<keyword evidence="3" id="KW-0862">Zinc</keyword>
<organism evidence="10 11">
    <name type="scientific">Basidiobolus ranarum</name>
    <dbReference type="NCBI Taxonomy" id="34480"/>
    <lineage>
        <taxon>Eukaryota</taxon>
        <taxon>Fungi</taxon>
        <taxon>Fungi incertae sedis</taxon>
        <taxon>Zoopagomycota</taxon>
        <taxon>Entomophthoromycotina</taxon>
        <taxon>Basidiobolomycetes</taxon>
        <taxon>Basidiobolales</taxon>
        <taxon>Basidiobolaceae</taxon>
        <taxon>Basidiobolus</taxon>
    </lineage>
</organism>
<protein>
    <recommendedName>
        <fullName evidence="9">Zn(2)-C6 fungal-type domain-containing protein</fullName>
    </recommendedName>
</protein>
<comment type="caution">
    <text evidence="10">The sequence shown here is derived from an EMBL/GenBank/DDBJ whole genome shotgun (WGS) entry which is preliminary data.</text>
</comment>
<evidence type="ECO:0000256" key="3">
    <source>
        <dbReference type="ARBA" id="ARBA00022833"/>
    </source>
</evidence>